<evidence type="ECO:0000256" key="5">
    <source>
        <dbReference type="ARBA" id="ARBA00022833"/>
    </source>
</evidence>
<evidence type="ECO:0000256" key="8">
    <source>
        <dbReference type="SAM" id="MobiDB-lite"/>
    </source>
</evidence>
<protein>
    <recommendedName>
        <fullName evidence="9">C2H2-type domain-containing protein</fullName>
    </recommendedName>
</protein>
<sequence length="264" mass="30083">MEFYWNFGFESPAVSASAAQEQERSVTLFSQQPGQYIAFHCPYADVYEQEGKSFYNERYSYQNYETSGRSSFQQSTAEASSFSPWTSLPSYPGSSCQPENEQNRVAPLFKIQTAVTPQRNSPKRRRVVPVCDDHDKEKLTQLLARVKSRPRKSSNPKADIHKCEHPGCTKAYGKTSHLKAHVRKHTGEKPYACSHSGCNWRFSRSDELTRHQRKHTGQKPFKCEFCASCFARSDHLNLHMKKHMPSSGGSNGQEKYPIALSTRS</sequence>
<accession>A0ABD2Q7Z5</accession>
<dbReference type="InterPro" id="IPR013087">
    <property type="entry name" value="Znf_C2H2_type"/>
</dbReference>
<dbReference type="SMART" id="SM00355">
    <property type="entry name" value="ZnF_C2H2"/>
    <property type="match status" value="3"/>
</dbReference>
<evidence type="ECO:0000313" key="10">
    <source>
        <dbReference type="EMBL" id="KAL3315588.1"/>
    </source>
</evidence>
<evidence type="ECO:0000313" key="11">
    <source>
        <dbReference type="Proteomes" id="UP001626550"/>
    </source>
</evidence>
<dbReference type="PROSITE" id="PS50157">
    <property type="entry name" value="ZINC_FINGER_C2H2_2"/>
    <property type="match status" value="3"/>
</dbReference>
<keyword evidence="4 7" id="KW-0863">Zinc-finger</keyword>
<evidence type="ECO:0000256" key="2">
    <source>
        <dbReference type="ARBA" id="ARBA00022723"/>
    </source>
</evidence>
<dbReference type="FunFam" id="3.30.160.60:FF:000018">
    <property type="entry name" value="Krueppel-like factor 15"/>
    <property type="match status" value="1"/>
</dbReference>
<dbReference type="GO" id="GO:0008270">
    <property type="term" value="F:zinc ion binding"/>
    <property type="evidence" value="ECO:0007669"/>
    <property type="project" value="UniProtKB-KW"/>
</dbReference>
<feature type="domain" description="C2H2-type" evidence="9">
    <location>
        <begin position="221"/>
        <end position="243"/>
    </location>
</feature>
<keyword evidence="3" id="KW-0677">Repeat</keyword>
<name>A0ABD2Q7Z5_9PLAT</name>
<evidence type="ECO:0000256" key="4">
    <source>
        <dbReference type="ARBA" id="ARBA00022771"/>
    </source>
</evidence>
<feature type="domain" description="C2H2-type" evidence="9">
    <location>
        <begin position="161"/>
        <end position="190"/>
    </location>
</feature>
<feature type="region of interest" description="Disordered" evidence="8">
    <location>
        <begin position="241"/>
        <end position="264"/>
    </location>
</feature>
<evidence type="ECO:0000256" key="6">
    <source>
        <dbReference type="ARBA" id="ARBA00023242"/>
    </source>
</evidence>
<dbReference type="FunFam" id="3.30.160.60:FF:000072">
    <property type="entry name" value="zinc finger protein 143 isoform X1"/>
    <property type="match status" value="1"/>
</dbReference>
<dbReference type="AlphaFoldDB" id="A0ABD2Q7Z5"/>
<reference evidence="10 11" key="1">
    <citation type="submission" date="2024-11" db="EMBL/GenBank/DDBJ databases">
        <title>Adaptive evolution of stress response genes in parasites aligns with host niche diversity.</title>
        <authorList>
            <person name="Hahn C."/>
            <person name="Resl P."/>
        </authorList>
    </citation>
    <scope>NUCLEOTIDE SEQUENCE [LARGE SCALE GENOMIC DNA]</scope>
    <source>
        <strain evidence="10">EGGRZ-B1_66</strain>
        <tissue evidence="10">Body</tissue>
    </source>
</reference>
<evidence type="ECO:0000259" key="9">
    <source>
        <dbReference type="PROSITE" id="PS50157"/>
    </source>
</evidence>
<dbReference type="FunFam" id="3.30.160.60:FF:000065">
    <property type="entry name" value="B-cell CLL/lymphoma 6, member B"/>
    <property type="match status" value="1"/>
</dbReference>
<keyword evidence="6" id="KW-0539">Nucleus</keyword>
<dbReference type="InterPro" id="IPR036236">
    <property type="entry name" value="Znf_C2H2_sf"/>
</dbReference>
<evidence type="ECO:0000256" key="1">
    <source>
        <dbReference type="ARBA" id="ARBA00004123"/>
    </source>
</evidence>
<dbReference type="PANTHER" id="PTHR23235">
    <property type="entry name" value="KRUEPPEL-LIKE TRANSCRIPTION FACTOR"/>
    <property type="match status" value="1"/>
</dbReference>
<keyword evidence="11" id="KW-1185">Reference proteome</keyword>
<keyword evidence="2" id="KW-0479">Metal-binding</keyword>
<comment type="subcellular location">
    <subcellularLocation>
        <location evidence="1">Nucleus</location>
    </subcellularLocation>
</comment>
<proteinExistence type="predicted"/>
<dbReference type="SUPFAM" id="SSF57667">
    <property type="entry name" value="beta-beta-alpha zinc fingers"/>
    <property type="match status" value="2"/>
</dbReference>
<dbReference type="EMBL" id="JBJKFK010000713">
    <property type="protein sequence ID" value="KAL3315588.1"/>
    <property type="molecule type" value="Genomic_DNA"/>
</dbReference>
<dbReference type="PANTHER" id="PTHR23235:SF156">
    <property type="entry name" value="KRUPPEL-LIKE FACTOR 18"/>
    <property type="match status" value="1"/>
</dbReference>
<comment type="caution">
    <text evidence="10">The sequence shown here is derived from an EMBL/GenBank/DDBJ whole genome shotgun (WGS) entry which is preliminary data.</text>
</comment>
<dbReference type="PROSITE" id="PS00028">
    <property type="entry name" value="ZINC_FINGER_C2H2_1"/>
    <property type="match status" value="3"/>
</dbReference>
<dbReference type="Proteomes" id="UP001626550">
    <property type="component" value="Unassembled WGS sequence"/>
</dbReference>
<gene>
    <name evidence="10" type="ORF">Ciccas_005775</name>
</gene>
<feature type="domain" description="C2H2-type" evidence="9">
    <location>
        <begin position="191"/>
        <end position="220"/>
    </location>
</feature>
<dbReference type="GO" id="GO:0005634">
    <property type="term" value="C:nucleus"/>
    <property type="evidence" value="ECO:0007669"/>
    <property type="project" value="UniProtKB-SubCell"/>
</dbReference>
<evidence type="ECO:0000256" key="7">
    <source>
        <dbReference type="PROSITE-ProRule" id="PRU00042"/>
    </source>
</evidence>
<evidence type="ECO:0000256" key="3">
    <source>
        <dbReference type="ARBA" id="ARBA00022737"/>
    </source>
</evidence>
<dbReference type="Pfam" id="PF00096">
    <property type="entry name" value="zf-C2H2"/>
    <property type="match status" value="2"/>
</dbReference>
<dbReference type="Gene3D" id="3.30.160.60">
    <property type="entry name" value="Classic Zinc Finger"/>
    <property type="match status" value="3"/>
</dbReference>
<organism evidence="10 11">
    <name type="scientific">Cichlidogyrus casuarinus</name>
    <dbReference type="NCBI Taxonomy" id="1844966"/>
    <lineage>
        <taxon>Eukaryota</taxon>
        <taxon>Metazoa</taxon>
        <taxon>Spiralia</taxon>
        <taxon>Lophotrochozoa</taxon>
        <taxon>Platyhelminthes</taxon>
        <taxon>Monogenea</taxon>
        <taxon>Monopisthocotylea</taxon>
        <taxon>Dactylogyridea</taxon>
        <taxon>Ancyrocephalidae</taxon>
        <taxon>Cichlidogyrus</taxon>
    </lineage>
</organism>
<keyword evidence="5" id="KW-0862">Zinc</keyword>